<comment type="caution">
    <text evidence="5">The sequence shown here is derived from an EMBL/GenBank/DDBJ whole genome shotgun (WGS) entry which is preliminary data.</text>
</comment>
<dbReference type="EMBL" id="QEAM01000846">
    <property type="protein sequence ID" value="TPX34109.1"/>
    <property type="molecule type" value="Genomic_DNA"/>
</dbReference>
<accession>A0A507C4S1</accession>
<dbReference type="Pfam" id="PF13639">
    <property type="entry name" value="zf-RING_2"/>
    <property type="match status" value="1"/>
</dbReference>
<feature type="region of interest" description="Disordered" evidence="2">
    <location>
        <begin position="34"/>
        <end position="171"/>
    </location>
</feature>
<dbReference type="InterPro" id="IPR013083">
    <property type="entry name" value="Znf_RING/FYVE/PHD"/>
</dbReference>
<feature type="compositionally biased region" description="Polar residues" evidence="2">
    <location>
        <begin position="156"/>
        <end position="171"/>
    </location>
</feature>
<organism evidence="5 6">
    <name type="scientific">Synchytrium endobioticum</name>
    <dbReference type="NCBI Taxonomy" id="286115"/>
    <lineage>
        <taxon>Eukaryota</taxon>
        <taxon>Fungi</taxon>
        <taxon>Fungi incertae sedis</taxon>
        <taxon>Chytridiomycota</taxon>
        <taxon>Chytridiomycota incertae sedis</taxon>
        <taxon>Chytridiomycetes</taxon>
        <taxon>Synchytriales</taxon>
        <taxon>Synchytriaceae</taxon>
        <taxon>Synchytrium</taxon>
    </lineage>
</organism>
<feature type="domain" description="RING-type" evidence="4">
    <location>
        <begin position="407"/>
        <end position="446"/>
    </location>
</feature>
<feature type="compositionally biased region" description="Polar residues" evidence="2">
    <location>
        <begin position="198"/>
        <end position="213"/>
    </location>
</feature>
<protein>
    <recommendedName>
        <fullName evidence="4">RING-type domain-containing protein</fullName>
    </recommendedName>
</protein>
<feature type="compositionally biased region" description="Polar residues" evidence="2">
    <location>
        <begin position="114"/>
        <end position="134"/>
    </location>
</feature>
<feature type="region of interest" description="Disordered" evidence="2">
    <location>
        <begin position="186"/>
        <end position="213"/>
    </location>
</feature>
<dbReference type="OrthoDB" id="8062037at2759"/>
<dbReference type="Gene3D" id="3.30.40.10">
    <property type="entry name" value="Zinc/RING finger domain, C3HC4 (zinc finger)"/>
    <property type="match status" value="1"/>
</dbReference>
<evidence type="ECO:0000259" key="4">
    <source>
        <dbReference type="PROSITE" id="PS50089"/>
    </source>
</evidence>
<keyword evidence="1" id="KW-0863">Zinc-finger</keyword>
<proteinExistence type="predicted"/>
<dbReference type="Proteomes" id="UP000320475">
    <property type="component" value="Unassembled WGS sequence"/>
</dbReference>
<evidence type="ECO:0000313" key="5">
    <source>
        <dbReference type="EMBL" id="TPX34109.1"/>
    </source>
</evidence>
<feature type="chain" id="PRO_5021464202" description="RING-type domain-containing protein" evidence="3">
    <location>
        <begin position="34"/>
        <end position="446"/>
    </location>
</feature>
<evidence type="ECO:0000313" key="6">
    <source>
        <dbReference type="Proteomes" id="UP000320475"/>
    </source>
</evidence>
<evidence type="ECO:0000256" key="2">
    <source>
        <dbReference type="SAM" id="MobiDB-lite"/>
    </source>
</evidence>
<keyword evidence="1" id="KW-0479">Metal-binding</keyword>
<gene>
    <name evidence="5" type="ORF">SeLEV6574_g08317</name>
</gene>
<reference evidence="5 6" key="1">
    <citation type="journal article" date="2019" name="Sci. Rep.">
        <title>Comparative genomics of chytrid fungi reveal insights into the obligate biotrophic and pathogenic lifestyle of Synchytrium endobioticum.</title>
        <authorList>
            <person name="van de Vossenberg B.T.L.H."/>
            <person name="Warris S."/>
            <person name="Nguyen H.D.T."/>
            <person name="van Gent-Pelzer M.P.E."/>
            <person name="Joly D.L."/>
            <person name="van de Geest H.C."/>
            <person name="Bonants P.J.M."/>
            <person name="Smith D.S."/>
            <person name="Levesque C.A."/>
            <person name="van der Lee T.A.J."/>
        </authorList>
    </citation>
    <scope>NUCLEOTIDE SEQUENCE [LARGE SCALE GENOMIC DNA]</scope>
    <source>
        <strain evidence="5 6">LEV6574</strain>
    </source>
</reference>
<feature type="region of interest" description="Disordered" evidence="2">
    <location>
        <begin position="252"/>
        <end position="295"/>
    </location>
</feature>
<keyword evidence="3" id="KW-0732">Signal</keyword>
<keyword evidence="1" id="KW-0862">Zinc</keyword>
<sequence length="446" mass="50691">MKITTLFNMQTTRWATIPLVLVLMLPHLHQTSAVGNLRGHSDPDIRYSRNRQSHDQASYRNRDHSRPPTSSVEHVSRFQDNNQDPRYSTWNAQVAGFPGEYYQPDEDSPDRQWQDQVSGVSDNNQGPRYSTWNAQVAGFPGEYYQPDEDSPDRQWQDQVSGVSDNNQGPRYSTWNAQVAGFPGEYYQPDEDSPDRQWQDQVSGVSDNNQGPRYSTWNAQVAGFPGEYYQPDEVTLAVSQLSLEDVDRGLTLGSSSGLRNQHLDGNSAEESAFADSGTYPHTRGRHGDDNDDDTDGVYNDNIYDGILREYPDFDSEGILDENPDLDTDGVYNDNIYDGILHEYPDFDSEAILDLDFDLDSDGHIHEVSNPDSHEFRYEYLDPRETDEEIFLSWSGILQPSVANPSERCGICLTDYETDEEVAKLPCDHQYHPKCIRRSLTTSINCPL</sequence>
<evidence type="ECO:0000256" key="3">
    <source>
        <dbReference type="SAM" id="SignalP"/>
    </source>
</evidence>
<dbReference type="AlphaFoldDB" id="A0A507C4S1"/>
<dbReference type="SUPFAM" id="SSF57850">
    <property type="entry name" value="RING/U-box"/>
    <property type="match status" value="1"/>
</dbReference>
<name>A0A507C4S1_9FUNG</name>
<dbReference type="VEuPathDB" id="FungiDB:SeMB42_g07614"/>
<evidence type="ECO:0000256" key="1">
    <source>
        <dbReference type="PROSITE-ProRule" id="PRU00175"/>
    </source>
</evidence>
<dbReference type="PROSITE" id="PS50089">
    <property type="entry name" value="ZF_RING_2"/>
    <property type="match status" value="1"/>
</dbReference>
<dbReference type="InterPro" id="IPR001841">
    <property type="entry name" value="Znf_RING"/>
</dbReference>
<feature type="compositionally biased region" description="Polar residues" evidence="2">
    <location>
        <begin position="67"/>
        <end position="92"/>
    </location>
</feature>
<feature type="signal peptide" evidence="3">
    <location>
        <begin position="1"/>
        <end position="33"/>
    </location>
</feature>
<dbReference type="GO" id="GO:0008270">
    <property type="term" value="F:zinc ion binding"/>
    <property type="evidence" value="ECO:0007669"/>
    <property type="project" value="UniProtKB-KW"/>
</dbReference>